<dbReference type="PANTHER" id="PTHR24346">
    <property type="entry name" value="MAP/MICROTUBULE AFFINITY-REGULATING KINASE"/>
    <property type="match status" value="1"/>
</dbReference>
<dbReference type="GO" id="GO:0006412">
    <property type="term" value="P:translation"/>
    <property type="evidence" value="ECO:0007669"/>
    <property type="project" value="InterPro"/>
</dbReference>
<dbReference type="GO" id="GO:0005524">
    <property type="term" value="F:ATP binding"/>
    <property type="evidence" value="ECO:0007669"/>
    <property type="project" value="UniProtKB-KW"/>
</dbReference>
<dbReference type="PROSITE" id="PS00108">
    <property type="entry name" value="PROTEIN_KINASE_ST"/>
    <property type="match status" value="1"/>
</dbReference>
<keyword evidence="14" id="KW-0496">Mitochondrion</keyword>
<keyword evidence="4" id="KW-0217">Developmental protein</keyword>
<dbReference type="InterPro" id="IPR057268">
    <property type="entry name" value="Ribosomal_L18"/>
</dbReference>
<keyword evidence="10" id="KW-0460">Magnesium</keyword>
<dbReference type="InterPro" id="IPR008271">
    <property type="entry name" value="Ser/Thr_kinase_AS"/>
</dbReference>
<dbReference type="GO" id="GO:0035556">
    <property type="term" value="P:intracellular signal transduction"/>
    <property type="evidence" value="ECO:0007669"/>
    <property type="project" value="TreeGrafter"/>
</dbReference>
<accession>A0A9Q0MH87</accession>
<evidence type="ECO:0000256" key="6">
    <source>
        <dbReference type="ARBA" id="ARBA00022723"/>
    </source>
</evidence>
<evidence type="ECO:0000256" key="14">
    <source>
        <dbReference type="ARBA" id="ARBA00023128"/>
    </source>
</evidence>
<dbReference type="GO" id="GO:0030154">
    <property type="term" value="P:cell differentiation"/>
    <property type="evidence" value="ECO:0007669"/>
    <property type="project" value="UniProtKB-KW"/>
</dbReference>
<keyword evidence="8" id="KW-0221">Differentiation</keyword>
<dbReference type="CDD" id="cd00432">
    <property type="entry name" value="Ribosomal_L18_L5e"/>
    <property type="match status" value="1"/>
</dbReference>
<dbReference type="GO" id="GO:0003735">
    <property type="term" value="F:structural constituent of ribosome"/>
    <property type="evidence" value="ECO:0007669"/>
    <property type="project" value="InterPro"/>
</dbReference>
<dbReference type="Gene3D" id="3.30.420.80">
    <property type="entry name" value="Ribosomal protein S11"/>
    <property type="match status" value="1"/>
</dbReference>
<reference evidence="17" key="1">
    <citation type="submission" date="2022-12" db="EMBL/GenBank/DDBJ databases">
        <title>Genome assemblies of Blomia tropicalis.</title>
        <authorList>
            <person name="Cui Y."/>
        </authorList>
    </citation>
    <scope>NUCLEOTIDE SEQUENCE</scope>
    <source>
        <tissue evidence="17">Adult mites</tissue>
    </source>
</reference>
<gene>
    <name evidence="17" type="ORF">RDWZM_003618</name>
</gene>
<evidence type="ECO:0000256" key="3">
    <source>
        <dbReference type="ARBA" id="ARBA00007116"/>
    </source>
</evidence>
<dbReference type="GO" id="GO:0007283">
    <property type="term" value="P:spermatogenesis"/>
    <property type="evidence" value="ECO:0007669"/>
    <property type="project" value="UniProtKB-KW"/>
</dbReference>
<dbReference type="GO" id="GO:0050321">
    <property type="term" value="F:tau-protein kinase activity"/>
    <property type="evidence" value="ECO:0007669"/>
    <property type="project" value="TreeGrafter"/>
</dbReference>
<keyword evidence="9" id="KW-0067">ATP-binding</keyword>
<dbReference type="AlphaFoldDB" id="A0A9Q0MH87"/>
<comment type="subcellular location">
    <subcellularLocation>
        <location evidence="2">Mitochondrion</location>
    </subcellularLocation>
</comment>
<name>A0A9Q0MH87_BLOTA</name>
<dbReference type="PANTHER" id="PTHR24346:SF102">
    <property type="entry name" value="TESTIS-SPECIFIC SERINE_THREONINE-PROTEIN KINASE 1"/>
    <property type="match status" value="1"/>
</dbReference>
<evidence type="ECO:0000256" key="9">
    <source>
        <dbReference type="ARBA" id="ARBA00022840"/>
    </source>
</evidence>
<evidence type="ECO:0000256" key="15">
    <source>
        <dbReference type="ARBA" id="ARBA00023274"/>
    </source>
</evidence>
<dbReference type="SMART" id="SM00220">
    <property type="entry name" value="S_TKc"/>
    <property type="match status" value="1"/>
</dbReference>
<dbReference type="FunFam" id="1.10.510.10:FF:000658">
    <property type="entry name" value="Protein CBG12184"/>
    <property type="match status" value="1"/>
</dbReference>
<proteinExistence type="inferred from homology"/>
<dbReference type="Pfam" id="PF00069">
    <property type="entry name" value="Pkinase"/>
    <property type="match status" value="1"/>
</dbReference>
<keyword evidence="5" id="KW-0597">Phosphoprotein</keyword>
<evidence type="ECO:0000256" key="13">
    <source>
        <dbReference type="ARBA" id="ARBA00022980"/>
    </source>
</evidence>
<comment type="similarity">
    <text evidence="3">Belongs to the universal ribosomal protein uL18 family.</text>
</comment>
<dbReference type="GO" id="GO:0005739">
    <property type="term" value="C:mitochondrion"/>
    <property type="evidence" value="ECO:0007669"/>
    <property type="project" value="UniProtKB-SubCell"/>
</dbReference>
<keyword evidence="6" id="KW-0479">Metal-binding</keyword>
<evidence type="ECO:0000259" key="16">
    <source>
        <dbReference type="PROSITE" id="PS50011"/>
    </source>
</evidence>
<dbReference type="OMA" id="HIKDRES"/>
<evidence type="ECO:0000256" key="11">
    <source>
        <dbReference type="ARBA" id="ARBA00022843"/>
    </source>
</evidence>
<evidence type="ECO:0000313" key="18">
    <source>
        <dbReference type="Proteomes" id="UP001142055"/>
    </source>
</evidence>
<evidence type="ECO:0000256" key="7">
    <source>
        <dbReference type="ARBA" id="ARBA00022741"/>
    </source>
</evidence>
<dbReference type="InterPro" id="IPR000719">
    <property type="entry name" value="Prot_kinase_dom"/>
</dbReference>
<dbReference type="GO" id="GO:0000287">
    <property type="term" value="F:magnesium ion binding"/>
    <property type="evidence" value="ECO:0007669"/>
    <property type="project" value="UniProtKB-ARBA"/>
</dbReference>
<organism evidence="17 18">
    <name type="scientific">Blomia tropicalis</name>
    <name type="common">Mite</name>
    <dbReference type="NCBI Taxonomy" id="40697"/>
    <lineage>
        <taxon>Eukaryota</taxon>
        <taxon>Metazoa</taxon>
        <taxon>Ecdysozoa</taxon>
        <taxon>Arthropoda</taxon>
        <taxon>Chelicerata</taxon>
        <taxon>Arachnida</taxon>
        <taxon>Acari</taxon>
        <taxon>Acariformes</taxon>
        <taxon>Sarcoptiformes</taxon>
        <taxon>Astigmata</taxon>
        <taxon>Glycyphagoidea</taxon>
        <taxon>Echimyopodidae</taxon>
        <taxon>Blomia</taxon>
    </lineage>
</organism>
<evidence type="ECO:0000313" key="17">
    <source>
        <dbReference type="EMBL" id="KAJ6225073.1"/>
    </source>
</evidence>
<evidence type="ECO:0000256" key="12">
    <source>
        <dbReference type="ARBA" id="ARBA00022871"/>
    </source>
</evidence>
<keyword evidence="18" id="KW-1185">Reference proteome</keyword>
<keyword evidence="13" id="KW-0689">Ribosomal protein</keyword>
<comment type="cofactor">
    <cofactor evidence="1">
        <name>Mg(2+)</name>
        <dbReference type="ChEBI" id="CHEBI:18420"/>
    </cofactor>
</comment>
<dbReference type="GO" id="GO:0000226">
    <property type="term" value="P:microtubule cytoskeleton organization"/>
    <property type="evidence" value="ECO:0007669"/>
    <property type="project" value="TreeGrafter"/>
</dbReference>
<dbReference type="GO" id="GO:0005840">
    <property type="term" value="C:ribosome"/>
    <property type="evidence" value="ECO:0007669"/>
    <property type="project" value="UniProtKB-KW"/>
</dbReference>
<dbReference type="SUPFAM" id="SSF56112">
    <property type="entry name" value="Protein kinase-like (PK-like)"/>
    <property type="match status" value="1"/>
</dbReference>
<evidence type="ECO:0000256" key="2">
    <source>
        <dbReference type="ARBA" id="ARBA00004173"/>
    </source>
</evidence>
<dbReference type="PROSITE" id="PS50011">
    <property type="entry name" value="PROTEIN_KINASE_DOM"/>
    <property type="match status" value="1"/>
</dbReference>
<comment type="caution">
    <text evidence="17">The sequence shown here is derived from an EMBL/GenBank/DDBJ whole genome shotgun (WGS) entry which is preliminary data.</text>
</comment>
<keyword evidence="12" id="KW-0744">Spermatogenesis</keyword>
<dbReference type="SUPFAM" id="SSF53137">
    <property type="entry name" value="Translational machinery components"/>
    <property type="match status" value="1"/>
</dbReference>
<sequence>MNSLLSHFKTIGCGHTVRTLFQQSHRTLAYVSNKRITRIRSDTEVDKSELETTGNESFVNVRLVNRNPRNLEQMLLEPKPMGYELDSPNRHYWNKMVFEKKPKHIVASIVHHSGRTLVSASSSEAPIAAHLSSRTGLEAAQLLGQILTMRAFESGIHSVFFDHIKDRESKKEKIKLSAHDVKLLEKKGVYMQDPLNSGSFACVYRATFNDRQVAAKVIDLEKTSDDYRIKFLPREIYTMKKLKHKYLIEILDIFVVGNRVFVFMELAEGGDFLDLLRATKALPESRARYFYRQFGDALRYMHSLGFAHRDIKCENILLNKARTEAKLTDFGFTRSVNEKQTGNQMLSETYCGSAAYVAPEVLKAQPYNAIESDVWSMGVVLFVLVQNRLPFGDRDTKKLLASQLERKYKFMKNISRQLRDLIEQHLDPNPTTRASMETVLAHEWFGIEQSDSNESQCE</sequence>
<evidence type="ECO:0000256" key="8">
    <source>
        <dbReference type="ARBA" id="ARBA00022782"/>
    </source>
</evidence>
<protein>
    <recommendedName>
        <fullName evidence="16">Protein kinase domain-containing protein</fullName>
    </recommendedName>
</protein>
<dbReference type="EMBL" id="JAPWDV010000001">
    <property type="protein sequence ID" value="KAJ6225073.1"/>
    <property type="molecule type" value="Genomic_DNA"/>
</dbReference>
<feature type="domain" description="Protein kinase" evidence="16">
    <location>
        <begin position="189"/>
        <end position="445"/>
    </location>
</feature>
<dbReference type="Proteomes" id="UP001142055">
    <property type="component" value="Chromosome 1"/>
</dbReference>
<evidence type="ECO:0000256" key="10">
    <source>
        <dbReference type="ARBA" id="ARBA00022842"/>
    </source>
</evidence>
<evidence type="ECO:0000256" key="4">
    <source>
        <dbReference type="ARBA" id="ARBA00022473"/>
    </source>
</evidence>
<evidence type="ECO:0000256" key="1">
    <source>
        <dbReference type="ARBA" id="ARBA00001946"/>
    </source>
</evidence>
<keyword evidence="15" id="KW-0687">Ribonucleoprotein</keyword>
<dbReference type="Gene3D" id="1.10.510.10">
    <property type="entry name" value="Transferase(Phosphotransferase) domain 1"/>
    <property type="match status" value="1"/>
</dbReference>
<keyword evidence="7" id="KW-0547">Nucleotide-binding</keyword>
<evidence type="ECO:0000256" key="5">
    <source>
        <dbReference type="ARBA" id="ARBA00022553"/>
    </source>
</evidence>
<dbReference type="InterPro" id="IPR036967">
    <property type="entry name" value="Ribosomal_uS11_sf"/>
</dbReference>
<dbReference type="InterPro" id="IPR011009">
    <property type="entry name" value="Kinase-like_dom_sf"/>
</dbReference>
<dbReference type="GO" id="GO:1990904">
    <property type="term" value="C:ribonucleoprotein complex"/>
    <property type="evidence" value="ECO:0007669"/>
    <property type="project" value="UniProtKB-KW"/>
</dbReference>
<keyword evidence="11" id="KW-0832">Ubl conjugation</keyword>